<dbReference type="EMBL" id="JBHTIB010000007">
    <property type="protein sequence ID" value="MFD0835118.1"/>
    <property type="molecule type" value="Genomic_DNA"/>
</dbReference>
<reference evidence="2" key="1">
    <citation type="journal article" date="2019" name="Int. J. Syst. Evol. Microbiol.">
        <title>The Global Catalogue of Microorganisms (GCM) 10K type strain sequencing project: providing services to taxonomists for standard genome sequencing and annotation.</title>
        <authorList>
            <consortium name="The Broad Institute Genomics Platform"/>
            <consortium name="The Broad Institute Genome Sequencing Center for Infectious Disease"/>
            <person name="Wu L."/>
            <person name="Ma J."/>
        </authorList>
    </citation>
    <scope>NUCLEOTIDE SEQUENCE [LARGE SCALE GENOMIC DNA]</scope>
    <source>
        <strain evidence="2">CCUG 60529</strain>
    </source>
</reference>
<gene>
    <name evidence="1" type="ORF">ACFQ0I_05040</name>
</gene>
<dbReference type="RefSeq" id="WP_379939997.1">
    <property type="nucleotide sequence ID" value="NZ_JBHTIB010000007.1"/>
</dbReference>
<dbReference type="Gene3D" id="2.40.10.10">
    <property type="entry name" value="Trypsin-like serine proteases"/>
    <property type="match status" value="2"/>
</dbReference>
<dbReference type="InterPro" id="IPR025667">
    <property type="entry name" value="SprB_repeat"/>
</dbReference>
<protein>
    <recommendedName>
        <fullName evidence="3">Gliding motility-associated-like protein</fullName>
    </recommendedName>
</protein>
<keyword evidence="2" id="KW-1185">Reference proteome</keyword>
<feature type="non-terminal residue" evidence="1">
    <location>
        <position position="1"/>
    </location>
</feature>
<evidence type="ECO:0008006" key="3">
    <source>
        <dbReference type="Google" id="ProtNLM"/>
    </source>
</evidence>
<evidence type="ECO:0000313" key="2">
    <source>
        <dbReference type="Proteomes" id="UP001597011"/>
    </source>
</evidence>
<sequence>TTDGNYQFRVTDSQGCQAISNVIIVTPKTTPTQTYTQTNVSCNGANDGSIVVTAADGIAPYQYSRDNGATFQASNVFNGLAAGTYNIVVRDSKSCISVATVVTITQPTPLTATASATAFSCSATNAKQSAVITIAVPTTGTAPYQYSFNNGATFSSSNTLTVNDNGSDQTFNYVVRDANGCLTAAQSITLTALNPPSDLILNSSVVTCLATTSTVTITSTTGGVGALQYQIVAPAASATAYQASNVFSGLAPGTYTFRVIDANGCYYSESHTIAPVTPIAVTGLKLSDVLCNTGNSGAIRFTVSGYAGTYTSVLTSGTGTLSQVGNTVNLTGLVADTYTLEVTDDNTGCTATYSITITEPAALTVTATATNVFCTNDESQITATAGGGTASYTYAAVISGNPAPLAGAYGSSNVLNVDTNSAADLVWDVYVRDANGCITTNTVTIISDVLPTVTTPPLASNQCTVSSGFTFTATGTGLAPLTYSINGVTFQSSPIFTVNTPGSYTVTIKDKNGCTATSPTPTVVYAPLDTNAILTKDLTCSVPTAATIDVTTSGGNAPYSYRVKIGAGAYGASTAFAGTTFTYSATNADTYQFEITDDNGCTRETSVITVAAIIPVTASETQVNPTCNGDSDGSIRLSATSGEAPFTYSIDNGVTFVSSNVFGGLSAGTYNYVVRDAKGCEATGSIVLADPAPISPNIVINGIQCSPNTPGSFDINITSGGTAPYVYTLYDNSFTQIATYTELASASTPVWNFGGLNFGDYYITIVDANGCEYRSNKLRIEPIPYLNLTSAVANATCLTGVDVELNVTGGIPDYTYLIYGQPATAVTTSATSYTFTGLDQGTTYVFEVIDINGCPSYLEITTPLISPIVIDPLVATNVTCFGANDGEISFTVDQYDPTVTELYYEVRDNLTNTAIIPAKNGNLPGLTGAPASAIITGLPAGNYTLYVEEVDGTFCSITGQFQIRQPVQPLASTITAEVNANCNSGAQITLTTTGGTGPYKYAAGAPGFIPVALDFGSSNVLNLDDAIRLNWDIVIEDANGCQVRINKTITRDADPTINPVAQQCFDGTPITITLSGTTSVGPVTYSIGSGGVAGAYQSSATFSINVVGLYDVFIKDGNGCIATTTYLVQPALLLDADITKELDCTASPNAVITLIPSGGTGTYSTYEVDYNGGGYVGIAGSPYSAAAAGTYQFRVTDSQGCIAESSVITIDALTPVTHSETHTNVSCNGGSDGSIVVTASGGVAPYEYSIDNGATYQASNIFTGLNAAGVYDVVVRDSKSCVSPATLVTITEPALVGGTIALTQGLTCGTGNATQAAIVTVTGSGGTGPYTYSFDGGVNYTSTNTYSTYTAGTVTAYIKDANGCPIPAPIDVVVPALDPPTDIDFSSPPVTCIATTTDVTLTVTDGIGILSYEIISPIAVGPQASNVFTGLAPDTYMFEVTDANGCTYQESYTVVPVTNITVSGALINDVSCNGGSNGAVDFTVSNFAGTYSYTVNGGPAVVGQSSVTINLTGLPIGNQQIVVTDEITGCTDTFTVLVSEPASPLTFTATATNVFCTNDESQITVTASGGTVSYTYAAVVTGNAAPLAAAYGSSNVVTVDTNSGADLVWDVYVRDANGCTEMNTVTVILDPLPSVSTPTLASNQCTVTSGFTFTAFGETGVAPFTYSINGGASYQASPTFTVNAPGSYTVTIKDANGCTNTSPTQTVVYAPLNSVITLSKELDCTGTPDAEITGTITGGLAPYTYEVSINGAPYAASGPVVSPYIYTTASAGTYQFRITDANGCQAETNIITIDALTPVTHSETHTNVSCNGGNDGSIVVTASGGVAPYEYSIDNGATYQASNIFTGLNAAGVYDVVVRDSKSCVSPATLVTITSHSNRYRQWRNRAIYL</sequence>
<dbReference type="InterPro" id="IPR043504">
    <property type="entry name" value="Peptidase_S1_PA_chymotrypsin"/>
</dbReference>
<accession>A0ABW3BR30</accession>
<comment type="caution">
    <text evidence="1">The sequence shown here is derived from an EMBL/GenBank/DDBJ whole genome shotgun (WGS) entry which is preliminary data.</text>
</comment>
<dbReference type="Proteomes" id="UP001597011">
    <property type="component" value="Unassembled WGS sequence"/>
</dbReference>
<evidence type="ECO:0000313" key="1">
    <source>
        <dbReference type="EMBL" id="MFD0835118.1"/>
    </source>
</evidence>
<dbReference type="Pfam" id="PF13573">
    <property type="entry name" value="SprB"/>
    <property type="match status" value="7"/>
</dbReference>
<organism evidence="1 2">
    <name type="scientific">Mariniflexile aquimaris</name>
    <dbReference type="NCBI Taxonomy" id="881009"/>
    <lineage>
        <taxon>Bacteria</taxon>
        <taxon>Pseudomonadati</taxon>
        <taxon>Bacteroidota</taxon>
        <taxon>Flavobacteriia</taxon>
        <taxon>Flavobacteriales</taxon>
        <taxon>Flavobacteriaceae</taxon>
        <taxon>Mariniflexile</taxon>
    </lineage>
</organism>
<proteinExistence type="predicted"/>
<name>A0ABW3BR30_9FLAO</name>